<evidence type="ECO:0000256" key="2">
    <source>
        <dbReference type="SAM" id="MobiDB-lite"/>
    </source>
</evidence>
<name>A0ABQ5U5V5_9PROT</name>
<keyword evidence="5" id="KW-1185">Reference proteome</keyword>
<dbReference type="Proteomes" id="UP001161409">
    <property type="component" value="Unassembled WGS sequence"/>
</dbReference>
<sequence>MSLWRSSSGQKNKSAPAAPEAASGAADTTGLIDKLAPAAMDALLGTFHDGASRSDINQAARGFVRQALEKDNIRLNVLEQRTLVSALSDRLWEAFAASRQEAEVATETENLSVREDVPPPFTVPERTQIVEEGVTVFGADIGAPAEVTAEFEQPILSPSDFMDRAEPEDEPYEEPLVPVAGSVKQSELGALGNEVAAALEEKAEEADKLRLLAVTEKQAPRSATQTELTKERVQPLLLERIDISAAVTMDRLDLARDISDIVADILVEERIQLNQREQRELIESLMHDMLGLGPLEPLLADEAITDIMVNGPKQVYVEKKGKLTLSECQFRDNAHVLSIASRIVSHVGRRVDESNPLVDARLADGSRVNIIIPPLAIDGPSISIRKFAKQKITLDVMERQGNLSPSAATVLRVAGRCRLNILISGGTGSGKTTMLNAISQLIDPGERIVTIEDAAELQLQQPHVVRLETRSANLEGSGEIGMRDLLKNSLRMRPDRIILGEIRGGEAIDMLQAMNTGHDGSLSTIHANRPREALTRLENMVGMSGVNLPAKAVRTQIASAIDLIVQVSRMRDGVRRVTYISEVVGMEEDIITMQDLFWYEFQGEDKGGRLLGEYKSSGLRPHFAPRAAYYGLDKMLIGAM</sequence>
<reference evidence="4" key="2">
    <citation type="submission" date="2023-01" db="EMBL/GenBank/DDBJ databases">
        <title>Draft genome sequence of Sneathiella chinensis strain NBRC 103408.</title>
        <authorList>
            <person name="Sun Q."/>
            <person name="Mori K."/>
        </authorList>
    </citation>
    <scope>NUCLEOTIDE SEQUENCE</scope>
    <source>
        <strain evidence="4">NBRC 103408</strain>
    </source>
</reference>
<dbReference type="Gene3D" id="3.30.450.380">
    <property type="match status" value="1"/>
</dbReference>
<organism evidence="4 5">
    <name type="scientific">Sneathiella chinensis</name>
    <dbReference type="NCBI Taxonomy" id="349750"/>
    <lineage>
        <taxon>Bacteria</taxon>
        <taxon>Pseudomonadati</taxon>
        <taxon>Pseudomonadota</taxon>
        <taxon>Alphaproteobacteria</taxon>
        <taxon>Sneathiellales</taxon>
        <taxon>Sneathiellaceae</taxon>
        <taxon>Sneathiella</taxon>
    </lineage>
</organism>
<feature type="region of interest" description="Disordered" evidence="2">
    <location>
        <begin position="1"/>
        <end position="26"/>
    </location>
</feature>
<evidence type="ECO:0000256" key="1">
    <source>
        <dbReference type="ARBA" id="ARBA00006611"/>
    </source>
</evidence>
<dbReference type="Pfam" id="PF00437">
    <property type="entry name" value="T2SSE"/>
    <property type="match status" value="1"/>
</dbReference>
<comment type="caution">
    <text evidence="4">The sequence shown here is derived from an EMBL/GenBank/DDBJ whole genome shotgun (WGS) entry which is preliminary data.</text>
</comment>
<feature type="compositionally biased region" description="Low complexity" evidence="2">
    <location>
        <begin position="14"/>
        <end position="26"/>
    </location>
</feature>
<dbReference type="Gene3D" id="3.40.50.300">
    <property type="entry name" value="P-loop containing nucleotide triphosphate hydrolases"/>
    <property type="match status" value="1"/>
</dbReference>
<dbReference type="InterPro" id="IPR001482">
    <property type="entry name" value="T2SS/T4SS_dom"/>
</dbReference>
<dbReference type="RefSeq" id="WP_206374481.1">
    <property type="nucleotide sequence ID" value="NZ_BSNF01000006.1"/>
</dbReference>
<evidence type="ECO:0000313" key="4">
    <source>
        <dbReference type="EMBL" id="GLQ06565.1"/>
    </source>
</evidence>
<dbReference type="EMBL" id="BSNF01000006">
    <property type="protein sequence ID" value="GLQ06565.1"/>
    <property type="molecule type" value="Genomic_DNA"/>
</dbReference>
<gene>
    <name evidence="4" type="ORF">GCM10007924_17860</name>
</gene>
<dbReference type="PANTHER" id="PTHR30486:SF15">
    <property type="entry name" value="TYPE II_IV SECRETION SYSTEM ATPASE"/>
    <property type="match status" value="1"/>
</dbReference>
<accession>A0ABQ5U5V5</accession>
<feature type="compositionally biased region" description="Polar residues" evidence="2">
    <location>
        <begin position="1"/>
        <end position="13"/>
    </location>
</feature>
<evidence type="ECO:0000259" key="3">
    <source>
        <dbReference type="Pfam" id="PF00437"/>
    </source>
</evidence>
<dbReference type="InterPro" id="IPR027417">
    <property type="entry name" value="P-loop_NTPase"/>
</dbReference>
<proteinExistence type="inferred from homology"/>
<feature type="domain" description="Bacterial type II secretion system protein E" evidence="3">
    <location>
        <begin position="291"/>
        <end position="566"/>
    </location>
</feature>
<comment type="similarity">
    <text evidence="1">Belongs to the GSP E family.</text>
</comment>
<dbReference type="InterPro" id="IPR050921">
    <property type="entry name" value="T4SS_GSP_E_ATPase"/>
</dbReference>
<evidence type="ECO:0000313" key="5">
    <source>
        <dbReference type="Proteomes" id="UP001161409"/>
    </source>
</evidence>
<reference evidence="4" key="1">
    <citation type="journal article" date="2014" name="Int. J. Syst. Evol. Microbiol.">
        <title>Complete genome of a new Firmicutes species belonging to the dominant human colonic microbiota ('Ruminococcus bicirculans') reveals two chromosomes and a selective capacity to utilize plant glucans.</title>
        <authorList>
            <consortium name="NISC Comparative Sequencing Program"/>
            <person name="Wegmann U."/>
            <person name="Louis P."/>
            <person name="Goesmann A."/>
            <person name="Henrissat B."/>
            <person name="Duncan S.H."/>
            <person name="Flint H.J."/>
        </authorList>
    </citation>
    <scope>NUCLEOTIDE SEQUENCE</scope>
    <source>
        <strain evidence="4">NBRC 103408</strain>
    </source>
</reference>
<dbReference type="PANTHER" id="PTHR30486">
    <property type="entry name" value="TWITCHING MOTILITY PROTEIN PILT"/>
    <property type="match status" value="1"/>
</dbReference>
<protein>
    <recommendedName>
        <fullName evidence="3">Bacterial type II secretion system protein E domain-containing protein</fullName>
    </recommendedName>
</protein>
<dbReference type="CDD" id="cd01130">
    <property type="entry name" value="VirB11-like_ATPase"/>
    <property type="match status" value="1"/>
</dbReference>
<dbReference type="SUPFAM" id="SSF52540">
    <property type="entry name" value="P-loop containing nucleoside triphosphate hydrolases"/>
    <property type="match status" value="1"/>
</dbReference>